<keyword evidence="6 11" id="KW-0411">Iron-sulfur</keyword>
<dbReference type="InterPro" id="IPR003482">
    <property type="entry name" value="Whib"/>
</dbReference>
<accession>A0A7W3QJH3</accession>
<comment type="cofactor">
    <cofactor evidence="11">
        <name>[4Fe-4S] cluster</name>
        <dbReference type="ChEBI" id="CHEBI:49883"/>
    </cofactor>
    <text evidence="11">Binds 1 [4Fe-4S] cluster per subunit. Following nitrosylation of the [4Fe-4S] cluster binds 1 [4Fe-8(NO)] cluster per subunit.</text>
</comment>
<evidence type="ECO:0000313" key="14">
    <source>
        <dbReference type="Proteomes" id="UP000572680"/>
    </source>
</evidence>
<evidence type="ECO:0000256" key="2">
    <source>
        <dbReference type="ARBA" id="ARBA00006597"/>
    </source>
</evidence>
<protein>
    <recommendedName>
        <fullName evidence="11">Transcriptional regulator WhiB</fullName>
    </recommendedName>
</protein>
<dbReference type="GO" id="GO:0005737">
    <property type="term" value="C:cytoplasm"/>
    <property type="evidence" value="ECO:0007669"/>
    <property type="project" value="UniProtKB-SubCell"/>
</dbReference>
<dbReference type="GO" id="GO:0046872">
    <property type="term" value="F:metal ion binding"/>
    <property type="evidence" value="ECO:0007669"/>
    <property type="project" value="UniProtKB-KW"/>
</dbReference>
<dbReference type="PROSITE" id="PS51674">
    <property type="entry name" value="4FE4S_WBL"/>
    <property type="match status" value="1"/>
</dbReference>
<evidence type="ECO:0000256" key="11">
    <source>
        <dbReference type="HAMAP-Rule" id="MF_01479"/>
    </source>
</evidence>
<evidence type="ECO:0000259" key="12">
    <source>
        <dbReference type="PROSITE" id="PS51674"/>
    </source>
</evidence>
<dbReference type="GO" id="GO:0035731">
    <property type="term" value="F:dinitrosyl-iron complex binding"/>
    <property type="evidence" value="ECO:0007669"/>
    <property type="project" value="UniProtKB-UniRule"/>
</dbReference>
<dbReference type="PANTHER" id="PTHR38839:SF6">
    <property type="entry name" value="TRANSCRIPTIONAL REGULATOR WHIB1"/>
    <property type="match status" value="1"/>
</dbReference>
<evidence type="ECO:0000256" key="8">
    <source>
        <dbReference type="ARBA" id="ARBA00023125"/>
    </source>
</evidence>
<dbReference type="Proteomes" id="UP000572680">
    <property type="component" value="Unassembled WGS sequence"/>
</dbReference>
<keyword evidence="5 11" id="KW-0408">Iron</keyword>
<evidence type="ECO:0000256" key="3">
    <source>
        <dbReference type="ARBA" id="ARBA00022485"/>
    </source>
</evidence>
<evidence type="ECO:0000256" key="7">
    <source>
        <dbReference type="ARBA" id="ARBA00023015"/>
    </source>
</evidence>
<dbReference type="GO" id="GO:0047134">
    <property type="term" value="F:protein-disulfide reductase [NAD(P)H] activity"/>
    <property type="evidence" value="ECO:0007669"/>
    <property type="project" value="TreeGrafter"/>
</dbReference>
<comment type="PTM">
    <text evidence="11">Upon Fe-S cluster removal intramolecular disulfide bonds are formed.</text>
</comment>
<keyword evidence="11" id="KW-0963">Cytoplasm</keyword>
<dbReference type="GO" id="GO:0045454">
    <property type="term" value="P:cell redox homeostasis"/>
    <property type="evidence" value="ECO:0007669"/>
    <property type="project" value="TreeGrafter"/>
</dbReference>
<evidence type="ECO:0000256" key="1">
    <source>
        <dbReference type="ARBA" id="ARBA00004496"/>
    </source>
</evidence>
<evidence type="ECO:0000256" key="6">
    <source>
        <dbReference type="ARBA" id="ARBA00023014"/>
    </source>
</evidence>
<dbReference type="HAMAP" id="MF_01479">
    <property type="entry name" value="WhiB"/>
    <property type="match status" value="1"/>
</dbReference>
<keyword evidence="14" id="KW-1185">Reference proteome</keyword>
<comment type="subcellular location">
    <subcellularLocation>
        <location evidence="1 11">Cytoplasm</location>
    </subcellularLocation>
</comment>
<dbReference type="EMBL" id="JACJIA010000001">
    <property type="protein sequence ID" value="MBA8948943.1"/>
    <property type="molecule type" value="Genomic_DNA"/>
</dbReference>
<keyword evidence="3 11" id="KW-0004">4Fe-4S</keyword>
<dbReference type="AlphaFoldDB" id="A0A7W3QJH3"/>
<name>A0A7W3QJH3_ACTNM</name>
<keyword evidence="10 11" id="KW-0804">Transcription</keyword>
<evidence type="ECO:0000313" key="13">
    <source>
        <dbReference type="EMBL" id="MBA8948943.1"/>
    </source>
</evidence>
<gene>
    <name evidence="11" type="primary">whiB</name>
    <name evidence="13" type="ORF">HNR61_000541</name>
</gene>
<dbReference type="PANTHER" id="PTHR38839">
    <property type="entry name" value="TRANSCRIPTIONAL REGULATOR WHID-RELATED"/>
    <property type="match status" value="1"/>
</dbReference>
<evidence type="ECO:0000256" key="10">
    <source>
        <dbReference type="ARBA" id="ARBA00023163"/>
    </source>
</evidence>
<keyword evidence="8 11" id="KW-0238">DNA-binding</keyword>
<dbReference type="Pfam" id="PF02467">
    <property type="entry name" value="Whib"/>
    <property type="match status" value="1"/>
</dbReference>
<comment type="caution">
    <text evidence="13">The sequence shown here is derived from an EMBL/GenBank/DDBJ whole genome shotgun (WGS) entry which is preliminary data.</text>
</comment>
<evidence type="ECO:0000256" key="4">
    <source>
        <dbReference type="ARBA" id="ARBA00022723"/>
    </source>
</evidence>
<keyword evidence="4 11" id="KW-0479">Metal-binding</keyword>
<reference evidence="13 14" key="1">
    <citation type="submission" date="2020-08" db="EMBL/GenBank/DDBJ databases">
        <title>Genomic Encyclopedia of Type Strains, Phase IV (KMG-IV): sequencing the most valuable type-strain genomes for metagenomic binning, comparative biology and taxonomic classification.</title>
        <authorList>
            <person name="Goeker M."/>
        </authorList>
    </citation>
    <scope>NUCLEOTIDE SEQUENCE [LARGE SCALE GENOMIC DNA]</scope>
    <source>
        <strain evidence="13 14">DSM 44197</strain>
    </source>
</reference>
<dbReference type="InterPro" id="IPR034768">
    <property type="entry name" value="4FE4S_WBL"/>
</dbReference>
<feature type="binding site" evidence="11">
    <location>
        <position position="37"/>
    </location>
    <ligand>
        <name>[4Fe-4S] cluster</name>
        <dbReference type="ChEBI" id="CHEBI:49883"/>
    </ligand>
</feature>
<proteinExistence type="inferred from homology"/>
<comment type="function">
    <text evidence="11">Acts as a transcriptional regulator. Probably redox-responsive. The apo- but not holo-form probably binds DNA.</text>
</comment>
<sequence length="88" mass="9842">MDWRHRAACRDVDPELFFPIGNTGPALLQIEEAKQVCRRCDVTDACLRWALESGQDSGVWGAMGEDERRALKRRAARARARANADVSA</sequence>
<comment type="PTM">
    <text evidence="11">The Fe-S cluster can be nitrosylated by nitric oxide (NO).</text>
</comment>
<feature type="binding site" evidence="11">
    <location>
        <position position="40"/>
    </location>
    <ligand>
        <name>[4Fe-4S] cluster</name>
        <dbReference type="ChEBI" id="CHEBI:49883"/>
    </ligand>
</feature>
<organism evidence="13 14">
    <name type="scientific">Actinomadura namibiensis</name>
    <dbReference type="NCBI Taxonomy" id="182080"/>
    <lineage>
        <taxon>Bacteria</taxon>
        <taxon>Bacillati</taxon>
        <taxon>Actinomycetota</taxon>
        <taxon>Actinomycetes</taxon>
        <taxon>Streptosporangiales</taxon>
        <taxon>Thermomonosporaceae</taxon>
        <taxon>Actinomadura</taxon>
    </lineage>
</organism>
<evidence type="ECO:0000256" key="5">
    <source>
        <dbReference type="ARBA" id="ARBA00023004"/>
    </source>
</evidence>
<dbReference type="GO" id="GO:0051539">
    <property type="term" value="F:4 iron, 4 sulfur cluster binding"/>
    <property type="evidence" value="ECO:0007669"/>
    <property type="project" value="UniProtKB-UniRule"/>
</dbReference>
<keyword evidence="9 11" id="KW-1015">Disulfide bond</keyword>
<feature type="domain" description="4Fe-4S Wbl-type" evidence="12">
    <location>
        <begin position="8"/>
        <end position="70"/>
    </location>
</feature>
<feature type="binding site" evidence="11">
    <location>
        <position position="46"/>
    </location>
    <ligand>
        <name>[4Fe-4S] cluster</name>
        <dbReference type="ChEBI" id="CHEBI:49883"/>
    </ligand>
</feature>
<dbReference type="RefSeq" id="WP_067819381.1">
    <property type="nucleotide sequence ID" value="NZ_BAAALP010000006.1"/>
</dbReference>
<comment type="similarity">
    <text evidence="2 11">Belongs to the WhiB family.</text>
</comment>
<keyword evidence="7 11" id="KW-0805">Transcription regulation</keyword>
<dbReference type="GO" id="GO:0045892">
    <property type="term" value="P:negative regulation of DNA-templated transcription"/>
    <property type="evidence" value="ECO:0007669"/>
    <property type="project" value="TreeGrafter"/>
</dbReference>
<evidence type="ECO:0000256" key="9">
    <source>
        <dbReference type="ARBA" id="ARBA00023157"/>
    </source>
</evidence>
<feature type="binding site" evidence="11">
    <location>
        <position position="9"/>
    </location>
    <ligand>
        <name>[4Fe-4S] cluster</name>
        <dbReference type="ChEBI" id="CHEBI:49883"/>
    </ligand>
</feature>
<dbReference type="GO" id="GO:0003677">
    <property type="term" value="F:DNA binding"/>
    <property type="evidence" value="ECO:0007669"/>
    <property type="project" value="UniProtKB-UniRule"/>
</dbReference>